<evidence type="ECO:0000256" key="1">
    <source>
        <dbReference type="ARBA" id="ARBA00010541"/>
    </source>
</evidence>
<feature type="domain" description="PDZ" evidence="5">
    <location>
        <begin position="282"/>
        <end position="383"/>
    </location>
</feature>
<evidence type="ECO:0000313" key="6">
    <source>
        <dbReference type="EMBL" id="KAJ8908222.1"/>
    </source>
</evidence>
<dbReference type="GO" id="GO:0004252">
    <property type="term" value="F:serine-type endopeptidase activity"/>
    <property type="evidence" value="ECO:0007669"/>
    <property type="project" value="InterPro"/>
</dbReference>
<protein>
    <recommendedName>
        <fullName evidence="5">PDZ domain-containing protein</fullName>
    </recommendedName>
</protein>
<evidence type="ECO:0000256" key="2">
    <source>
        <dbReference type="ARBA" id="ARBA00022670"/>
    </source>
</evidence>
<dbReference type="GO" id="GO:0006508">
    <property type="term" value="P:proteolysis"/>
    <property type="evidence" value="ECO:0007669"/>
    <property type="project" value="UniProtKB-KW"/>
</dbReference>
<evidence type="ECO:0000256" key="4">
    <source>
        <dbReference type="ARBA" id="ARBA00022825"/>
    </source>
</evidence>
<keyword evidence="7" id="KW-1185">Reference proteome</keyword>
<dbReference type="InterPro" id="IPR009003">
    <property type="entry name" value="Peptidase_S1_PA"/>
</dbReference>
<dbReference type="Gene3D" id="2.30.42.10">
    <property type="match status" value="1"/>
</dbReference>
<proteinExistence type="inferred from homology"/>
<reference evidence="6 7" key="1">
    <citation type="journal article" date="2023" name="Nat. Commun.">
        <title>Origin of minicircular mitochondrial genomes in red algae.</title>
        <authorList>
            <person name="Lee Y."/>
            <person name="Cho C.H."/>
            <person name="Lee Y.M."/>
            <person name="Park S.I."/>
            <person name="Yang J.H."/>
            <person name="West J.A."/>
            <person name="Bhattacharya D."/>
            <person name="Yoon H.S."/>
        </authorList>
    </citation>
    <scope>NUCLEOTIDE SEQUENCE [LARGE SCALE GENOMIC DNA]</scope>
    <source>
        <strain evidence="6 7">CCMP1338</strain>
        <tissue evidence="6">Whole cell</tissue>
    </source>
</reference>
<dbReference type="PANTHER" id="PTHR43343">
    <property type="entry name" value="PEPTIDASE S12"/>
    <property type="match status" value="1"/>
</dbReference>
<dbReference type="PROSITE" id="PS50106">
    <property type="entry name" value="PDZ"/>
    <property type="match status" value="1"/>
</dbReference>
<dbReference type="InterPro" id="IPR051201">
    <property type="entry name" value="Chloro_Bact_Ser_Proteases"/>
</dbReference>
<sequence length="397" mass="41615">MAGFVGSNGLRIRHSGGRDVCVVRGVSMSLEWRKGLAAVAIAGGLLIPNGVLGTHAVETMTAVRADATTETRRLNTQESAVISLFQDTTPSVAYVTTFAGGRTPFSMNIMEIPSGTGSGFVWDNDGHIVTNFHVIKSAEAARITLNNQEVFNAELVGYDADKDVAVLQIDADKKKLKPISIGTSKNLIVGQSTYAIGNPFGLDHTLTTGVVSGLGREMRSPTGRPITNVIQTDAAINPGNSGGPLLDSQGKIIGMNTSIYSPSGASSGVGFAIPIDTLKSIVNELIRNGRIVRPVIGISYLESSQSRALGISEGVLILDVPKGSPAAKAGLQGTSRASFGKVVLGDIILSIDNKPIADETDLFKVLEEYTVGDRVKIGIRRGEDISTVALTLSASQV</sequence>
<evidence type="ECO:0000256" key="3">
    <source>
        <dbReference type="ARBA" id="ARBA00022801"/>
    </source>
</evidence>
<name>A0AAV8V3F9_9RHOD</name>
<dbReference type="AlphaFoldDB" id="A0AAV8V3F9"/>
<dbReference type="PANTHER" id="PTHR43343:SF7">
    <property type="entry name" value="PDZ DOMAIN-CONTAINING PROTEIN"/>
    <property type="match status" value="1"/>
</dbReference>
<dbReference type="EMBL" id="JAMWBK010000002">
    <property type="protein sequence ID" value="KAJ8908222.1"/>
    <property type="molecule type" value="Genomic_DNA"/>
</dbReference>
<gene>
    <name evidence="6" type="ORF">NDN08_008313</name>
</gene>
<dbReference type="PRINTS" id="PR00834">
    <property type="entry name" value="PROTEASES2C"/>
</dbReference>
<dbReference type="SUPFAM" id="SSF50494">
    <property type="entry name" value="Trypsin-like serine proteases"/>
    <property type="match status" value="1"/>
</dbReference>
<organism evidence="6 7">
    <name type="scientific">Rhodosorus marinus</name>
    <dbReference type="NCBI Taxonomy" id="101924"/>
    <lineage>
        <taxon>Eukaryota</taxon>
        <taxon>Rhodophyta</taxon>
        <taxon>Stylonematophyceae</taxon>
        <taxon>Stylonematales</taxon>
        <taxon>Stylonemataceae</taxon>
        <taxon>Rhodosorus</taxon>
    </lineage>
</organism>
<dbReference type="InterPro" id="IPR043504">
    <property type="entry name" value="Peptidase_S1_PA_chymotrypsin"/>
</dbReference>
<evidence type="ECO:0000259" key="5">
    <source>
        <dbReference type="PROSITE" id="PS50106"/>
    </source>
</evidence>
<evidence type="ECO:0000313" key="7">
    <source>
        <dbReference type="Proteomes" id="UP001157974"/>
    </source>
</evidence>
<dbReference type="InterPro" id="IPR039382">
    <property type="entry name" value="DEGP1/8_PDZ_dom"/>
</dbReference>
<dbReference type="SUPFAM" id="SSF50156">
    <property type="entry name" value="PDZ domain-like"/>
    <property type="match status" value="1"/>
</dbReference>
<keyword evidence="2" id="KW-0645">Protease</keyword>
<dbReference type="Pfam" id="PF13365">
    <property type="entry name" value="Trypsin_2"/>
    <property type="match status" value="1"/>
</dbReference>
<dbReference type="InterPro" id="IPR001940">
    <property type="entry name" value="Peptidase_S1C"/>
</dbReference>
<keyword evidence="3" id="KW-0378">Hydrolase</keyword>
<dbReference type="FunFam" id="2.40.10.10:FF:000001">
    <property type="entry name" value="Periplasmic serine protease DegS"/>
    <property type="match status" value="1"/>
</dbReference>
<keyword evidence="4" id="KW-0720">Serine protease</keyword>
<comment type="caution">
    <text evidence="6">The sequence shown here is derived from an EMBL/GenBank/DDBJ whole genome shotgun (WGS) entry which is preliminary data.</text>
</comment>
<dbReference type="CDD" id="cd00990">
    <property type="entry name" value="cpPDZ_AtDEGP1-like"/>
    <property type="match status" value="1"/>
</dbReference>
<accession>A0AAV8V3F9</accession>
<dbReference type="InterPro" id="IPR001478">
    <property type="entry name" value="PDZ"/>
</dbReference>
<dbReference type="Gene3D" id="2.40.10.10">
    <property type="entry name" value="Trypsin-like serine proteases"/>
    <property type="match status" value="2"/>
</dbReference>
<dbReference type="Pfam" id="PF13180">
    <property type="entry name" value="PDZ_2"/>
    <property type="match status" value="1"/>
</dbReference>
<dbReference type="SMART" id="SM00228">
    <property type="entry name" value="PDZ"/>
    <property type="match status" value="1"/>
</dbReference>
<comment type="similarity">
    <text evidence="1">Belongs to the peptidase S1C family.</text>
</comment>
<dbReference type="InterPro" id="IPR036034">
    <property type="entry name" value="PDZ_sf"/>
</dbReference>
<dbReference type="Proteomes" id="UP001157974">
    <property type="component" value="Unassembled WGS sequence"/>
</dbReference>